<dbReference type="EMBL" id="BMAW01108222">
    <property type="protein sequence ID" value="GFT32933.1"/>
    <property type="molecule type" value="Genomic_DNA"/>
</dbReference>
<dbReference type="GO" id="GO:0008270">
    <property type="term" value="F:zinc ion binding"/>
    <property type="evidence" value="ECO:0007669"/>
    <property type="project" value="UniProtKB-KW"/>
</dbReference>
<evidence type="ECO:0000313" key="3">
    <source>
        <dbReference type="EMBL" id="GFT32933.1"/>
    </source>
</evidence>
<keyword evidence="1" id="KW-0862">Zinc</keyword>
<keyword evidence="4" id="KW-1185">Reference proteome</keyword>
<proteinExistence type="predicted"/>
<dbReference type="Proteomes" id="UP000887013">
    <property type="component" value="Unassembled WGS sequence"/>
</dbReference>
<dbReference type="InterPro" id="IPR036875">
    <property type="entry name" value="Znf_CCHC_sf"/>
</dbReference>
<organism evidence="3 4">
    <name type="scientific">Nephila pilipes</name>
    <name type="common">Giant wood spider</name>
    <name type="synonym">Nephila maculata</name>
    <dbReference type="NCBI Taxonomy" id="299642"/>
    <lineage>
        <taxon>Eukaryota</taxon>
        <taxon>Metazoa</taxon>
        <taxon>Ecdysozoa</taxon>
        <taxon>Arthropoda</taxon>
        <taxon>Chelicerata</taxon>
        <taxon>Arachnida</taxon>
        <taxon>Araneae</taxon>
        <taxon>Araneomorphae</taxon>
        <taxon>Entelegynae</taxon>
        <taxon>Araneoidea</taxon>
        <taxon>Nephilidae</taxon>
        <taxon>Nephila</taxon>
    </lineage>
</organism>
<dbReference type="InterPro" id="IPR001878">
    <property type="entry name" value="Znf_CCHC"/>
</dbReference>
<evidence type="ECO:0000256" key="1">
    <source>
        <dbReference type="PROSITE-ProRule" id="PRU00047"/>
    </source>
</evidence>
<gene>
    <name evidence="3" type="primary">X975_16630</name>
    <name evidence="3" type="ORF">NPIL_387271</name>
</gene>
<protein>
    <submittedName>
        <fullName evidence="3">Retrovirus-related Pol polyprotein from transposon 412</fullName>
    </submittedName>
</protein>
<name>A0A8X6NSN8_NEPPI</name>
<accession>A0A8X6NSN8</accession>
<feature type="domain" description="CCHC-type" evidence="2">
    <location>
        <begin position="9"/>
        <end position="22"/>
    </location>
</feature>
<dbReference type="AlphaFoldDB" id="A0A8X6NSN8"/>
<evidence type="ECO:0000259" key="2">
    <source>
        <dbReference type="PROSITE" id="PS50158"/>
    </source>
</evidence>
<dbReference type="OrthoDB" id="10069439at2759"/>
<evidence type="ECO:0000313" key="4">
    <source>
        <dbReference type="Proteomes" id="UP000887013"/>
    </source>
</evidence>
<dbReference type="SUPFAM" id="SSF57756">
    <property type="entry name" value="Retrovirus zinc finger-like domains"/>
    <property type="match status" value="1"/>
</dbReference>
<dbReference type="PROSITE" id="PS50158">
    <property type="entry name" value="ZF_CCHC"/>
    <property type="match status" value="1"/>
</dbReference>
<dbReference type="GO" id="GO:0003676">
    <property type="term" value="F:nucleic acid binding"/>
    <property type="evidence" value="ECO:0007669"/>
    <property type="project" value="InterPro"/>
</dbReference>
<reference evidence="3" key="1">
    <citation type="submission" date="2020-08" db="EMBL/GenBank/DDBJ databases">
        <title>Multicomponent nature underlies the extraordinary mechanical properties of spider dragline silk.</title>
        <authorList>
            <person name="Kono N."/>
            <person name="Nakamura H."/>
            <person name="Mori M."/>
            <person name="Yoshida Y."/>
            <person name="Ohtoshi R."/>
            <person name="Malay A.D."/>
            <person name="Moran D.A.P."/>
            <person name="Tomita M."/>
            <person name="Numata K."/>
            <person name="Arakawa K."/>
        </authorList>
    </citation>
    <scope>NUCLEOTIDE SEQUENCE</scope>
</reference>
<keyword evidence="1" id="KW-0479">Metal-binding</keyword>
<sequence length="129" mass="14895">MFQKHKNSCWTCGAAGHFRRNCLISRVGGNSLAPHQVNYYKAISRGGGVHELLQSAELDNKQRRDAGKLLLEFEDLFSRKLDDIGRTKMTRHRIDTGNHPSIKKHPRRLPFTKQEEVANLLMEMQQNRI</sequence>
<comment type="caution">
    <text evidence="3">The sequence shown here is derived from an EMBL/GenBank/DDBJ whole genome shotgun (WGS) entry which is preliminary data.</text>
</comment>
<keyword evidence="1" id="KW-0863">Zinc-finger</keyword>